<evidence type="ECO:0000313" key="2">
    <source>
        <dbReference type="Proteomes" id="UP001176941"/>
    </source>
</evidence>
<accession>A0ABN8YRT6</accession>
<keyword evidence="2" id="KW-1185">Reference proteome</keyword>
<evidence type="ECO:0000313" key="1">
    <source>
        <dbReference type="EMBL" id="CAI9163356.1"/>
    </source>
</evidence>
<gene>
    <name evidence="1" type="ORF">MRATA1EN1_LOCUS12318</name>
</gene>
<organism evidence="1 2">
    <name type="scientific">Rangifer tarandus platyrhynchus</name>
    <name type="common">Svalbard reindeer</name>
    <dbReference type="NCBI Taxonomy" id="3082113"/>
    <lineage>
        <taxon>Eukaryota</taxon>
        <taxon>Metazoa</taxon>
        <taxon>Chordata</taxon>
        <taxon>Craniata</taxon>
        <taxon>Vertebrata</taxon>
        <taxon>Euteleostomi</taxon>
        <taxon>Mammalia</taxon>
        <taxon>Eutheria</taxon>
        <taxon>Laurasiatheria</taxon>
        <taxon>Artiodactyla</taxon>
        <taxon>Ruminantia</taxon>
        <taxon>Pecora</taxon>
        <taxon>Cervidae</taxon>
        <taxon>Odocoileinae</taxon>
        <taxon>Rangifer</taxon>
    </lineage>
</organism>
<proteinExistence type="predicted"/>
<protein>
    <submittedName>
        <fullName evidence="1">Uncharacterized protein</fullName>
    </submittedName>
</protein>
<reference evidence="1" key="1">
    <citation type="submission" date="2023-04" db="EMBL/GenBank/DDBJ databases">
        <authorList>
            <consortium name="ELIXIR-Norway"/>
        </authorList>
    </citation>
    <scope>NUCLEOTIDE SEQUENCE [LARGE SCALE GENOMIC DNA]</scope>
</reference>
<dbReference type="Proteomes" id="UP001176941">
    <property type="component" value="Chromosome 21"/>
</dbReference>
<sequence>MLLQAQATLCWFLPSQGKQWAESSFPGPSHPGLFRRWSFPSPLPKQAGRLCPPLAPSRLTEQSCGRDWQPSSPPPAWFLPDFFLVRAGTPRCTPRCYIALVSVCVRACMRVYVCVHACGPFEGAELHLAFEGRCCVTGEGVLLFGATLVCSAPGMVQGAFPTPTTPCPAPPLPCTHRLVGEAALEGREQQQTGGLLSALTGPRFRPPKVPWVGSDERVKDAQGNTGLSCLQDPPSTLQWDETWQQESGLISAHPPGFWVSHC</sequence>
<name>A0ABN8YRT6_RANTA</name>
<dbReference type="EMBL" id="OX459957">
    <property type="protein sequence ID" value="CAI9163356.1"/>
    <property type="molecule type" value="Genomic_DNA"/>
</dbReference>